<dbReference type="EMBL" id="ACHB01000018">
    <property type="protein sequence ID" value="EEI93627.1"/>
    <property type="molecule type" value="Genomic_DNA"/>
</dbReference>
<protein>
    <recommendedName>
        <fullName evidence="1">HTH hxlR-type domain-containing protein</fullName>
    </recommendedName>
</protein>
<reference evidence="2 3" key="1">
    <citation type="submission" date="2009-01" db="EMBL/GenBank/DDBJ databases">
        <authorList>
            <person name="Qin X."/>
            <person name="Bachman B."/>
            <person name="Battles P."/>
            <person name="Bell A."/>
            <person name="Bess C."/>
            <person name="Bickham C."/>
            <person name="Chaboub L."/>
            <person name="Chen D."/>
            <person name="Coyle M."/>
            <person name="Deiros D.R."/>
            <person name="Dinh H."/>
            <person name="Forbes L."/>
            <person name="Fowler G."/>
            <person name="Francisco L."/>
            <person name="Fu Q."/>
            <person name="Gubbala S."/>
            <person name="Hale W."/>
            <person name="Han Y."/>
            <person name="Hemphill L."/>
            <person name="Highlander S.K."/>
            <person name="Hirani K."/>
            <person name="Hogues M."/>
            <person name="Jackson L."/>
            <person name="Jakkamsetti A."/>
            <person name="Javaid M."/>
            <person name="Jiang H."/>
            <person name="Korchina V."/>
            <person name="Kovar C."/>
            <person name="Lara F."/>
            <person name="Lee S."/>
            <person name="Mata R."/>
            <person name="Mathew T."/>
            <person name="Moen C."/>
            <person name="Morales K."/>
            <person name="Munidasa M."/>
            <person name="Nazareth L."/>
            <person name="Ngo R."/>
            <person name="Nguyen L."/>
            <person name="Okwuonu G."/>
            <person name="Ongeri F."/>
            <person name="Patil S."/>
            <person name="Petrosino J."/>
            <person name="Pham C."/>
            <person name="Pham P."/>
            <person name="Pu L.-L."/>
            <person name="Puazo M."/>
            <person name="Raj R."/>
            <person name="Reid J."/>
            <person name="Rouhana J."/>
            <person name="Saada N."/>
            <person name="Shang Y."/>
            <person name="Simmons D."/>
            <person name="Thornton R."/>
            <person name="Warren J."/>
            <person name="Weissenberger G."/>
            <person name="Zhang J."/>
            <person name="Zhang L."/>
            <person name="Zhou C."/>
            <person name="Zhu D."/>
            <person name="Muzny D."/>
            <person name="Worley K."/>
            <person name="Gibbs R."/>
        </authorList>
    </citation>
    <scope>NUCLEOTIDE SEQUENCE [LARGE SCALE GENOMIC DNA]</scope>
    <source>
        <strain evidence="2 3">ATCC 33300</strain>
    </source>
</reference>
<dbReference type="Pfam" id="PF01638">
    <property type="entry name" value="HxlR"/>
    <property type="match status" value="1"/>
</dbReference>
<dbReference type="InterPro" id="IPR036390">
    <property type="entry name" value="WH_DNA-bd_sf"/>
</dbReference>
<dbReference type="Proteomes" id="UP000006241">
    <property type="component" value="Unassembled WGS sequence"/>
</dbReference>
<proteinExistence type="predicted"/>
<evidence type="ECO:0000313" key="2">
    <source>
        <dbReference type="EMBL" id="EEI93627.1"/>
    </source>
</evidence>
<dbReference type="InterPro" id="IPR036388">
    <property type="entry name" value="WH-like_DNA-bd_sf"/>
</dbReference>
<organism evidence="2 3">
    <name type="scientific">Sphingobacterium spiritivorum ATCC 33300</name>
    <dbReference type="NCBI Taxonomy" id="525372"/>
    <lineage>
        <taxon>Bacteria</taxon>
        <taxon>Pseudomonadati</taxon>
        <taxon>Bacteroidota</taxon>
        <taxon>Sphingobacteriia</taxon>
        <taxon>Sphingobacteriales</taxon>
        <taxon>Sphingobacteriaceae</taxon>
        <taxon>Sphingobacterium</taxon>
    </lineage>
</organism>
<evidence type="ECO:0000313" key="3">
    <source>
        <dbReference type="Proteomes" id="UP000006241"/>
    </source>
</evidence>
<comment type="caution">
    <text evidence="2">The sequence shown here is derived from an EMBL/GenBank/DDBJ whole genome shotgun (WGS) entry which is preliminary data.</text>
</comment>
<feature type="domain" description="HTH hxlR-type" evidence="1">
    <location>
        <begin position="1"/>
        <end position="44"/>
    </location>
</feature>
<dbReference type="HOGENOM" id="CLU_3140822_0_0_10"/>
<sequence>MGQRTVYAEVPPGLEYELTTIGTDVLTIIKQLQAWGRWQQQNKQEKSEN</sequence>
<dbReference type="AlphaFoldDB" id="C2FTZ7"/>
<dbReference type="SUPFAM" id="SSF46785">
    <property type="entry name" value="Winged helix' DNA-binding domain"/>
    <property type="match status" value="1"/>
</dbReference>
<dbReference type="PROSITE" id="PS51118">
    <property type="entry name" value="HTH_HXLR"/>
    <property type="match status" value="1"/>
</dbReference>
<dbReference type="Gene3D" id="1.10.10.10">
    <property type="entry name" value="Winged helix-like DNA-binding domain superfamily/Winged helix DNA-binding domain"/>
    <property type="match status" value="1"/>
</dbReference>
<evidence type="ECO:0000259" key="1">
    <source>
        <dbReference type="PROSITE" id="PS51118"/>
    </source>
</evidence>
<dbReference type="RefSeq" id="WP_003005639.1">
    <property type="nucleotide sequence ID" value="NZ_GG668631.1"/>
</dbReference>
<name>C2FTZ7_SPHSI</name>
<gene>
    <name evidence="2" type="ORF">HMPREF0765_0779</name>
</gene>
<dbReference type="InterPro" id="IPR002577">
    <property type="entry name" value="HTH_HxlR"/>
</dbReference>
<accession>C2FTZ7</accession>